<dbReference type="SMART" id="SM00283">
    <property type="entry name" value="MA"/>
    <property type="match status" value="1"/>
</dbReference>
<keyword evidence="9" id="KW-1185">Reference proteome</keyword>
<reference evidence="8 9" key="1">
    <citation type="journal article" date="2014" name="Int. J. Syst. Evol. Microbiol.">
        <title>Oceanisphaera profunda sp. nov., a marine bacterium isolated from deep-sea sediment, and emended description of the genus Oceanisphaera.</title>
        <authorList>
            <person name="Xu Z."/>
            <person name="Zhang X.Y."/>
            <person name="Su H.N."/>
            <person name="Yu Z.C."/>
            <person name="Liu C."/>
            <person name="Li H."/>
            <person name="Chen X.L."/>
            <person name="Song X.Y."/>
            <person name="Xie B.B."/>
            <person name="Qin Q.L."/>
            <person name="Zhou B.C."/>
            <person name="Shi M."/>
            <person name="Huang Y."/>
            <person name="Zhang Y.Z."/>
        </authorList>
    </citation>
    <scope>NUCLEOTIDE SEQUENCE [LARGE SCALE GENOMIC DNA]</scope>
    <source>
        <strain evidence="8 9">SM1222</strain>
    </source>
</reference>
<gene>
    <name evidence="8" type="ORF">CBP31_08195</name>
</gene>
<evidence type="ECO:0000256" key="3">
    <source>
        <dbReference type="ARBA" id="ARBA00029447"/>
    </source>
</evidence>
<proteinExistence type="inferred from homology"/>
<dbReference type="PANTHER" id="PTHR32089">
    <property type="entry name" value="METHYL-ACCEPTING CHEMOTAXIS PROTEIN MCPB"/>
    <property type="match status" value="1"/>
</dbReference>
<evidence type="ECO:0000256" key="2">
    <source>
        <dbReference type="ARBA" id="ARBA00023224"/>
    </source>
</evidence>
<dbReference type="PROSITE" id="PS50111">
    <property type="entry name" value="CHEMOTAXIS_TRANSDUC_2"/>
    <property type="match status" value="1"/>
</dbReference>
<evidence type="ECO:0000256" key="5">
    <source>
        <dbReference type="SAM" id="Phobius"/>
    </source>
</evidence>
<dbReference type="Pfam" id="PF00015">
    <property type="entry name" value="MCPsignal"/>
    <property type="match status" value="1"/>
</dbReference>
<dbReference type="SUPFAM" id="SSF58104">
    <property type="entry name" value="Methyl-accepting chemotaxis protein (MCP) signaling domain"/>
    <property type="match status" value="1"/>
</dbReference>
<sequence>MKVSLFSWLSSLLLIALALILAASLYLADQRLRQGEQARAEVEQLRRVANLDLYRTITAYLTSGDNSLLTTAEQQLSTLNAVLATYPNAQAAQDAVAHLEQQISLDFRAAGKLSANSQQLLQHAEQELADHLRALLRYADLEHADLAYTNLSAINQDQRLSEQYRSHASAMLAALPKLIHLRQGYINSHSEPLKAALDFQLNELNELATKLDALPLRNIYLAADVDEFALRKPKPVEAGADPKRELLSLLRRYPKELENTGNNLALQSQAASALNTSLNHIEQALDGLVAQQETLRLAHYQQLTLLLFGLCITLLLFALLSYGFQRQLVVKRLHQLSEAFARLLHTGQLTPLAVTHPNSELGQIANSFNGLINQLQHQQQARAEQLRHVSAALEHMVEEVLDIQQQTQTTDHTMSGSVRMVDELNSLAQQMRQATDDIALTARDNLQAMGVSKEKVEQLVHTAKESQQAADTGQRALRSLTTSVDDAAAIIGVIQQIAEQTNLLALNAAIEAARAGTHGRGFAVVADEVRKLSGSTQGSLSEISNIMERLRLSSDELNHTISNMMHAAQTQHDQAQTVLAVTEQVRTTSQATTVVAEQGAGHADSQAAELNRFMGLMDELKLQSTQVSERAGQVVERIRGQANTITEMLR</sequence>
<dbReference type="KEGG" id="opf:CBP31_08195"/>
<keyword evidence="5" id="KW-0472">Membrane</keyword>
<feature type="domain" description="HAMP" evidence="7">
    <location>
        <begin position="327"/>
        <end position="380"/>
    </location>
</feature>
<feature type="domain" description="Methyl-accepting transducer" evidence="6">
    <location>
        <begin position="385"/>
        <end position="639"/>
    </location>
</feature>
<dbReference type="Proteomes" id="UP000243937">
    <property type="component" value="Chromosome"/>
</dbReference>
<dbReference type="RefSeq" id="WP_087036224.1">
    <property type="nucleotide sequence ID" value="NZ_CP021377.1"/>
</dbReference>
<evidence type="ECO:0000313" key="8">
    <source>
        <dbReference type="EMBL" id="ART82602.1"/>
    </source>
</evidence>
<dbReference type="PROSITE" id="PS50885">
    <property type="entry name" value="HAMP"/>
    <property type="match status" value="1"/>
</dbReference>
<feature type="transmembrane region" description="Helical" evidence="5">
    <location>
        <begin position="303"/>
        <end position="324"/>
    </location>
</feature>
<dbReference type="PANTHER" id="PTHR32089:SF112">
    <property type="entry name" value="LYSOZYME-LIKE PROTEIN-RELATED"/>
    <property type="match status" value="1"/>
</dbReference>
<dbReference type="GO" id="GO:0006935">
    <property type="term" value="P:chemotaxis"/>
    <property type="evidence" value="ECO:0007669"/>
    <property type="project" value="UniProtKB-ARBA"/>
</dbReference>
<dbReference type="GO" id="GO:0007165">
    <property type="term" value="P:signal transduction"/>
    <property type="evidence" value="ECO:0007669"/>
    <property type="project" value="UniProtKB-KW"/>
</dbReference>
<evidence type="ECO:0000313" key="9">
    <source>
        <dbReference type="Proteomes" id="UP000243937"/>
    </source>
</evidence>
<name>A0A1Y0D4Y4_9GAMM</name>
<dbReference type="EMBL" id="CP021377">
    <property type="protein sequence ID" value="ART82602.1"/>
    <property type="molecule type" value="Genomic_DNA"/>
</dbReference>
<evidence type="ECO:0000259" key="6">
    <source>
        <dbReference type="PROSITE" id="PS50111"/>
    </source>
</evidence>
<dbReference type="InterPro" id="IPR004089">
    <property type="entry name" value="MCPsignal_dom"/>
</dbReference>
<organism evidence="8 9">
    <name type="scientific">Oceanisphaera profunda</name>
    <dbReference type="NCBI Taxonomy" id="1416627"/>
    <lineage>
        <taxon>Bacteria</taxon>
        <taxon>Pseudomonadati</taxon>
        <taxon>Pseudomonadota</taxon>
        <taxon>Gammaproteobacteria</taxon>
        <taxon>Aeromonadales</taxon>
        <taxon>Aeromonadaceae</taxon>
        <taxon>Oceanisphaera</taxon>
    </lineage>
</organism>
<evidence type="ECO:0000259" key="7">
    <source>
        <dbReference type="PROSITE" id="PS50885"/>
    </source>
</evidence>
<comment type="similarity">
    <text evidence="3">Belongs to the methyl-accepting chemotaxis (MCP) protein family.</text>
</comment>
<protein>
    <submittedName>
        <fullName evidence="8">Chemotaxis protein</fullName>
    </submittedName>
</protein>
<dbReference type="GO" id="GO:0016020">
    <property type="term" value="C:membrane"/>
    <property type="evidence" value="ECO:0007669"/>
    <property type="project" value="UniProtKB-SubCell"/>
</dbReference>
<dbReference type="SMART" id="SM00304">
    <property type="entry name" value="HAMP"/>
    <property type="match status" value="2"/>
</dbReference>
<keyword evidence="2 4" id="KW-0807">Transducer</keyword>
<dbReference type="Gene3D" id="6.10.340.10">
    <property type="match status" value="1"/>
</dbReference>
<dbReference type="OrthoDB" id="7024925at2"/>
<evidence type="ECO:0000256" key="1">
    <source>
        <dbReference type="ARBA" id="ARBA00004370"/>
    </source>
</evidence>
<keyword evidence="5" id="KW-0812">Transmembrane</keyword>
<comment type="subcellular location">
    <subcellularLocation>
        <location evidence="1">Membrane</location>
    </subcellularLocation>
</comment>
<accession>A0A1Y0D4Y4</accession>
<evidence type="ECO:0000256" key="4">
    <source>
        <dbReference type="PROSITE-ProRule" id="PRU00284"/>
    </source>
</evidence>
<dbReference type="InterPro" id="IPR003660">
    <property type="entry name" value="HAMP_dom"/>
</dbReference>
<keyword evidence="5" id="KW-1133">Transmembrane helix</keyword>
<dbReference type="Pfam" id="PF00672">
    <property type="entry name" value="HAMP"/>
    <property type="match status" value="1"/>
</dbReference>
<dbReference type="AlphaFoldDB" id="A0A1Y0D4Y4"/>
<dbReference type="Gene3D" id="1.10.287.950">
    <property type="entry name" value="Methyl-accepting chemotaxis protein"/>
    <property type="match status" value="1"/>
</dbReference>